<dbReference type="HOGENOM" id="CLU_1406193_0_0_0"/>
<name>E8MZA4_ANATU</name>
<dbReference type="Proteomes" id="UP000008922">
    <property type="component" value="Chromosome"/>
</dbReference>
<sequence length="193" mass="21105">MKVERFDGRLNMSTLVSLFADSRKVRLVVFALMLVLFILGAGAPEDAGGVFQKGYKSVSHSHFTNILSDPEINTGAQGVNCSGSACNNTDPGTTGCNVDAATIHRKVFTNTKVQLRFSDTCQTRWSKTINKASINFYGNATLRYYYYGAVYLGPGYSVYSNQRFGMGYQACGKVGASPMNYLINDTDKCTAVY</sequence>
<evidence type="ECO:0008006" key="3">
    <source>
        <dbReference type="Google" id="ProtNLM"/>
    </source>
</evidence>
<keyword evidence="2" id="KW-1185">Reference proteome</keyword>
<dbReference type="Pfam" id="PF10901">
    <property type="entry name" value="DUF2690"/>
    <property type="match status" value="1"/>
</dbReference>
<evidence type="ECO:0000313" key="1">
    <source>
        <dbReference type="EMBL" id="BAJ62247.1"/>
    </source>
</evidence>
<dbReference type="STRING" id="926569.ANT_02130"/>
<dbReference type="InParanoid" id="E8MZA4"/>
<gene>
    <name evidence="1" type="ordered locus">ANT_02130</name>
</gene>
<protein>
    <recommendedName>
        <fullName evidence="3">DUF2690 domain-containing protein</fullName>
    </recommendedName>
</protein>
<dbReference type="AlphaFoldDB" id="E8MZA4"/>
<accession>E8MZA4</accession>
<dbReference type="KEGG" id="atm:ANT_02130"/>
<proteinExistence type="predicted"/>
<evidence type="ECO:0000313" key="2">
    <source>
        <dbReference type="Proteomes" id="UP000008922"/>
    </source>
</evidence>
<reference evidence="1 2" key="1">
    <citation type="submission" date="2010-12" db="EMBL/GenBank/DDBJ databases">
        <title>Whole genome sequence of Anaerolinea thermophila UNI-1.</title>
        <authorList>
            <person name="Narita-Yamada S."/>
            <person name="Kishi E."/>
            <person name="Watanabe Y."/>
            <person name="Takasaki K."/>
            <person name="Ankai A."/>
            <person name="Oguchi A."/>
            <person name="Fukui S."/>
            <person name="Takahashi M."/>
            <person name="Yashiro I."/>
            <person name="Hosoyama A."/>
            <person name="Sekiguchi Y."/>
            <person name="Hanada S."/>
            <person name="Fujita N."/>
        </authorList>
    </citation>
    <scope>NUCLEOTIDE SEQUENCE [LARGE SCALE GENOMIC DNA]</scope>
    <source>
        <strain evidence="2">DSM 14523 / JCM 11388 / NBRC 100420 / UNI-1</strain>
    </source>
</reference>
<dbReference type="OrthoDB" id="4334712at2"/>
<dbReference type="EMBL" id="AP012029">
    <property type="protein sequence ID" value="BAJ62247.1"/>
    <property type="molecule type" value="Genomic_DNA"/>
</dbReference>
<dbReference type="InterPro" id="IPR021224">
    <property type="entry name" value="DUF2690"/>
</dbReference>
<organism evidence="1 2">
    <name type="scientific">Anaerolinea thermophila (strain DSM 14523 / JCM 11388 / NBRC 100420 / UNI-1)</name>
    <dbReference type="NCBI Taxonomy" id="926569"/>
    <lineage>
        <taxon>Bacteria</taxon>
        <taxon>Bacillati</taxon>
        <taxon>Chloroflexota</taxon>
        <taxon>Anaerolineae</taxon>
        <taxon>Anaerolineales</taxon>
        <taxon>Anaerolineaceae</taxon>
        <taxon>Anaerolinea</taxon>
    </lineage>
</organism>